<dbReference type="Pfam" id="PF11716">
    <property type="entry name" value="MDMPI_N"/>
    <property type="match status" value="1"/>
</dbReference>
<dbReference type="Pfam" id="PF07398">
    <property type="entry name" value="MDMPI_C"/>
    <property type="match status" value="1"/>
</dbReference>
<dbReference type="NCBIfam" id="TIGR03083">
    <property type="entry name" value="maleylpyruvate isomerase family mycothiol-dependent enzyme"/>
    <property type="match status" value="1"/>
</dbReference>
<dbReference type="InterPro" id="IPR017517">
    <property type="entry name" value="Maleyloyr_isom"/>
</dbReference>
<evidence type="ECO:0000259" key="2">
    <source>
        <dbReference type="Pfam" id="PF11716"/>
    </source>
</evidence>
<feature type="domain" description="MDMPI C-terminal" evidence="1">
    <location>
        <begin position="161"/>
        <end position="256"/>
    </location>
</feature>
<evidence type="ECO:0000259" key="1">
    <source>
        <dbReference type="Pfam" id="PF07398"/>
    </source>
</evidence>
<dbReference type="EMBL" id="BAAAQX010000020">
    <property type="protein sequence ID" value="GAA2211341.1"/>
    <property type="molecule type" value="Genomic_DNA"/>
</dbReference>
<keyword evidence="4" id="KW-1185">Reference proteome</keyword>
<dbReference type="PANTHER" id="PTHR40758:SF1">
    <property type="entry name" value="CONSERVED PROTEIN"/>
    <property type="match status" value="1"/>
</dbReference>
<dbReference type="InterPro" id="IPR010872">
    <property type="entry name" value="MDMPI_C-term_domain"/>
</dbReference>
<dbReference type="Gene3D" id="1.20.120.450">
    <property type="entry name" value="dinb family like domain"/>
    <property type="match status" value="1"/>
</dbReference>
<accession>A0ABN3CPH5</accession>
<gene>
    <name evidence="3" type="ORF">GCM10009850_068000</name>
</gene>
<proteinExistence type="predicted"/>
<name>A0ABN3CPH5_9ACTN</name>
<protein>
    <submittedName>
        <fullName evidence="3">Maleylpyruvate isomerase family mycothiol-dependent enzyme</fullName>
    </submittedName>
</protein>
<evidence type="ECO:0000313" key="3">
    <source>
        <dbReference type="EMBL" id="GAA2211341.1"/>
    </source>
</evidence>
<reference evidence="3 4" key="1">
    <citation type="journal article" date="2019" name="Int. J. Syst. Evol. Microbiol.">
        <title>The Global Catalogue of Microorganisms (GCM) 10K type strain sequencing project: providing services to taxonomists for standard genome sequencing and annotation.</title>
        <authorList>
            <consortium name="The Broad Institute Genomics Platform"/>
            <consortium name="The Broad Institute Genome Sequencing Center for Infectious Disease"/>
            <person name="Wu L."/>
            <person name="Ma J."/>
        </authorList>
    </citation>
    <scope>NUCLEOTIDE SEQUENCE [LARGE SCALE GENOMIC DNA]</scope>
    <source>
        <strain evidence="3 4">JCM 16114</strain>
    </source>
</reference>
<sequence length="264" mass="28915">MDAAAHFHREVRAFHDAAREAAEAGDAPAVPSCPGWTMSDLVFHLAAVHRFVIAIIRDRLDAPPDPAVLAATELPADTAGWPSPDRSPTSGPIPATLLDAFEEGAGRLETLFKELPPETRVWTWSREQTVGFWLRMQVIEAAVHRWDAEHTVGVPGPVHEEIAADAVTQTFQVMAPTRRAWKSAPPGAGERFRFVRTDGAGVWAVCFDGEHVRLGASDDPFDVELSGTASDLMLFLWQRIPAEALAVRGDKAVLDRYFELVPPI</sequence>
<dbReference type="RefSeq" id="WP_344483745.1">
    <property type="nucleotide sequence ID" value="NZ_BAAAQX010000020.1"/>
</dbReference>
<organism evidence="3 4">
    <name type="scientific">Nonomuraea monospora</name>
    <dbReference type="NCBI Taxonomy" id="568818"/>
    <lineage>
        <taxon>Bacteria</taxon>
        <taxon>Bacillati</taxon>
        <taxon>Actinomycetota</taxon>
        <taxon>Actinomycetes</taxon>
        <taxon>Streptosporangiales</taxon>
        <taxon>Streptosporangiaceae</taxon>
        <taxon>Nonomuraea</taxon>
    </lineage>
</organism>
<dbReference type="InterPro" id="IPR024344">
    <property type="entry name" value="MDMPI_metal-binding"/>
</dbReference>
<dbReference type="PANTHER" id="PTHR40758">
    <property type="entry name" value="CONSERVED PROTEIN"/>
    <property type="match status" value="1"/>
</dbReference>
<dbReference type="GO" id="GO:0016853">
    <property type="term" value="F:isomerase activity"/>
    <property type="evidence" value="ECO:0007669"/>
    <property type="project" value="UniProtKB-KW"/>
</dbReference>
<feature type="domain" description="Mycothiol-dependent maleylpyruvate isomerase metal-binding" evidence="2">
    <location>
        <begin position="8"/>
        <end position="148"/>
    </location>
</feature>
<dbReference type="InterPro" id="IPR034660">
    <property type="entry name" value="DinB/YfiT-like"/>
</dbReference>
<evidence type="ECO:0000313" key="4">
    <source>
        <dbReference type="Proteomes" id="UP001499843"/>
    </source>
</evidence>
<comment type="caution">
    <text evidence="3">The sequence shown here is derived from an EMBL/GenBank/DDBJ whole genome shotgun (WGS) entry which is preliminary data.</text>
</comment>
<dbReference type="SUPFAM" id="SSF109854">
    <property type="entry name" value="DinB/YfiT-like putative metalloenzymes"/>
    <property type="match status" value="1"/>
</dbReference>
<dbReference type="Proteomes" id="UP001499843">
    <property type="component" value="Unassembled WGS sequence"/>
</dbReference>
<keyword evidence="3" id="KW-0413">Isomerase</keyword>